<feature type="transmembrane region" description="Helical" evidence="7">
    <location>
        <begin position="43"/>
        <end position="66"/>
    </location>
</feature>
<keyword evidence="4 7" id="KW-0812">Transmembrane</keyword>
<keyword evidence="3" id="KW-1003">Cell membrane</keyword>
<keyword evidence="5 7" id="KW-1133">Transmembrane helix</keyword>
<dbReference type="Gene3D" id="1.20.1250.20">
    <property type="entry name" value="MFS general substrate transporter like domains"/>
    <property type="match status" value="1"/>
</dbReference>
<feature type="transmembrane region" description="Helical" evidence="7">
    <location>
        <begin position="135"/>
        <end position="159"/>
    </location>
</feature>
<feature type="transmembrane region" description="Helical" evidence="7">
    <location>
        <begin position="325"/>
        <end position="347"/>
    </location>
</feature>
<dbReference type="GO" id="GO:0005886">
    <property type="term" value="C:plasma membrane"/>
    <property type="evidence" value="ECO:0007669"/>
    <property type="project" value="UniProtKB-SubCell"/>
</dbReference>
<evidence type="ECO:0000256" key="4">
    <source>
        <dbReference type="ARBA" id="ARBA00022692"/>
    </source>
</evidence>
<dbReference type="EMBL" id="PDZR01000002">
    <property type="protein sequence ID" value="PNG27359.1"/>
    <property type="molecule type" value="Genomic_DNA"/>
</dbReference>
<sequence length="419" mass="42880">MRSRRFAPLFWCQFLSAFNDNFVRNMLAMLILFRLGETGAGALITLAVGIFVAPTLILSGLGGEIADAQDKARFARALKAAEIAVQALAAVGLWMASLPVLYAALFGLGVISALFGPLKYAILPELMARDQLVAGNALVEAATFAAILLGLIAGGLSVARSPASTMLQLMAIALAAFLTSLFIPSTARAAPGLLVTRNIFASTAGLIAELRRDGKLWSRAIAVSWFWMVGAVALSLTPVIVRAKTGGDIAVETAISALFALGIGVGSLVAALIARDRISLAPAPFAALAMGLFLIDLGVSTAGLPAATSETGLVAFFTSAAGVRVAIDVLGLAGAGGLFVVPLFAAIQADAPAAWRARLVGAVNVLNSSFIVAGVAATAILQSAAIGLSEPMLSALLGALTVAFAFYVRRCVAPATVKT</sequence>
<feature type="transmembrane region" description="Helical" evidence="7">
    <location>
        <begin position="253"/>
        <end position="273"/>
    </location>
</feature>
<evidence type="ECO:0000256" key="7">
    <source>
        <dbReference type="SAM" id="Phobius"/>
    </source>
</evidence>
<comment type="caution">
    <text evidence="8">The sequence shown here is derived from an EMBL/GenBank/DDBJ whole genome shotgun (WGS) entry which is preliminary data.</text>
</comment>
<proteinExistence type="predicted"/>
<feature type="transmembrane region" description="Helical" evidence="7">
    <location>
        <begin position="391"/>
        <end position="408"/>
    </location>
</feature>
<dbReference type="InterPro" id="IPR011701">
    <property type="entry name" value="MFS"/>
</dbReference>
<protein>
    <submittedName>
        <fullName evidence="8">MFS transporter</fullName>
    </submittedName>
</protein>
<evidence type="ECO:0000256" key="1">
    <source>
        <dbReference type="ARBA" id="ARBA00004651"/>
    </source>
</evidence>
<feature type="transmembrane region" description="Helical" evidence="7">
    <location>
        <begin position="166"/>
        <end position="183"/>
    </location>
</feature>
<dbReference type="InterPro" id="IPR036259">
    <property type="entry name" value="MFS_trans_sf"/>
</dbReference>
<dbReference type="Pfam" id="PF07690">
    <property type="entry name" value="MFS_1"/>
    <property type="match status" value="1"/>
</dbReference>
<dbReference type="Proteomes" id="UP000236286">
    <property type="component" value="Unassembled WGS sequence"/>
</dbReference>
<evidence type="ECO:0000256" key="2">
    <source>
        <dbReference type="ARBA" id="ARBA00022448"/>
    </source>
</evidence>
<dbReference type="AlphaFoldDB" id="A0A2J7TKR9"/>
<keyword evidence="6 7" id="KW-0472">Membrane</keyword>
<organism evidence="8 9">
    <name type="scientific">Methylocella silvestris</name>
    <dbReference type="NCBI Taxonomy" id="199596"/>
    <lineage>
        <taxon>Bacteria</taxon>
        <taxon>Pseudomonadati</taxon>
        <taxon>Pseudomonadota</taxon>
        <taxon>Alphaproteobacteria</taxon>
        <taxon>Hyphomicrobiales</taxon>
        <taxon>Beijerinckiaceae</taxon>
        <taxon>Methylocella</taxon>
    </lineage>
</organism>
<dbReference type="PANTHER" id="PTHR43266">
    <property type="entry name" value="MACROLIDE-EFFLUX PROTEIN"/>
    <property type="match status" value="1"/>
</dbReference>
<gene>
    <name evidence="8" type="ORF">CR492_03880</name>
</gene>
<dbReference type="OrthoDB" id="9803968at2"/>
<feature type="transmembrane region" description="Helical" evidence="7">
    <location>
        <begin position="87"/>
        <end position="115"/>
    </location>
</feature>
<dbReference type="GO" id="GO:0022857">
    <property type="term" value="F:transmembrane transporter activity"/>
    <property type="evidence" value="ECO:0007669"/>
    <property type="project" value="InterPro"/>
</dbReference>
<evidence type="ECO:0000313" key="8">
    <source>
        <dbReference type="EMBL" id="PNG27359.1"/>
    </source>
</evidence>
<keyword evidence="2" id="KW-0813">Transport</keyword>
<comment type="subcellular location">
    <subcellularLocation>
        <location evidence="1">Cell membrane</location>
        <topology evidence="1">Multi-pass membrane protein</topology>
    </subcellularLocation>
</comment>
<evidence type="ECO:0000256" key="5">
    <source>
        <dbReference type="ARBA" id="ARBA00022989"/>
    </source>
</evidence>
<reference evidence="8 9" key="1">
    <citation type="submission" date="2017-10" db="EMBL/GenBank/DDBJ databases">
        <title>Genome announcement of Methylocella silvestris TVC from permafrost.</title>
        <authorList>
            <person name="Wang J."/>
            <person name="Geng K."/>
            <person name="Ul-Haque F."/>
            <person name="Crombie A.T."/>
            <person name="Street L.E."/>
            <person name="Wookey P.A."/>
            <person name="Murrell J.C."/>
            <person name="Pratscher J."/>
        </authorList>
    </citation>
    <scope>NUCLEOTIDE SEQUENCE [LARGE SCALE GENOMIC DNA]</scope>
    <source>
        <strain evidence="8 9">TVC</strain>
    </source>
</reference>
<feature type="transmembrane region" description="Helical" evidence="7">
    <location>
        <begin position="359"/>
        <end position="385"/>
    </location>
</feature>
<dbReference type="SUPFAM" id="SSF103473">
    <property type="entry name" value="MFS general substrate transporter"/>
    <property type="match status" value="1"/>
</dbReference>
<feature type="transmembrane region" description="Helical" evidence="7">
    <location>
        <begin position="285"/>
        <end position="305"/>
    </location>
</feature>
<evidence type="ECO:0000256" key="3">
    <source>
        <dbReference type="ARBA" id="ARBA00022475"/>
    </source>
</evidence>
<accession>A0A2J7TKR9</accession>
<evidence type="ECO:0000313" key="9">
    <source>
        <dbReference type="Proteomes" id="UP000236286"/>
    </source>
</evidence>
<name>A0A2J7TKR9_METSI</name>
<dbReference type="PANTHER" id="PTHR43266:SF2">
    <property type="entry name" value="MAJOR FACILITATOR SUPERFAMILY (MFS) PROFILE DOMAIN-CONTAINING PROTEIN"/>
    <property type="match status" value="1"/>
</dbReference>
<feature type="transmembrane region" description="Helical" evidence="7">
    <location>
        <begin position="220"/>
        <end position="241"/>
    </location>
</feature>
<evidence type="ECO:0000256" key="6">
    <source>
        <dbReference type="ARBA" id="ARBA00023136"/>
    </source>
</evidence>